<accession>A0A3R6CS72</accession>
<dbReference type="SUPFAM" id="SSF56327">
    <property type="entry name" value="LDH C-terminal domain-like"/>
    <property type="match status" value="1"/>
</dbReference>
<gene>
    <name evidence="7" type="primary">ldh</name>
    <name evidence="12" type="ORF">DW707_08035</name>
</gene>
<comment type="caution">
    <text evidence="7">Lacks conserved residue(s) required for the propagation of feature annotation.</text>
</comment>
<dbReference type="NCBIfam" id="NF000824">
    <property type="entry name" value="PRK00066.1"/>
    <property type="match status" value="1"/>
</dbReference>
<evidence type="ECO:0000313" key="13">
    <source>
        <dbReference type="Proteomes" id="UP000286271"/>
    </source>
</evidence>
<dbReference type="PROSITE" id="PS00064">
    <property type="entry name" value="L_LDH"/>
    <property type="match status" value="1"/>
</dbReference>
<dbReference type="PANTHER" id="PTHR43128:SF16">
    <property type="entry name" value="L-LACTATE DEHYDROGENASE"/>
    <property type="match status" value="1"/>
</dbReference>
<feature type="binding site" evidence="7">
    <location>
        <position position="68"/>
    </location>
    <ligand>
        <name>NAD(+)</name>
        <dbReference type="ChEBI" id="CHEBI:57540"/>
    </ligand>
</feature>
<evidence type="ECO:0000256" key="2">
    <source>
        <dbReference type="ARBA" id="ARBA00006054"/>
    </source>
</evidence>
<dbReference type="PRINTS" id="PR00086">
    <property type="entry name" value="LLDHDRGNASE"/>
</dbReference>
<dbReference type="SUPFAM" id="SSF51735">
    <property type="entry name" value="NAD(P)-binding Rossmann-fold domains"/>
    <property type="match status" value="1"/>
</dbReference>
<dbReference type="InterPro" id="IPR001557">
    <property type="entry name" value="L-lactate/malate_DH"/>
</dbReference>
<dbReference type="Pfam" id="PF00056">
    <property type="entry name" value="Ldh_1_N"/>
    <property type="match status" value="1"/>
</dbReference>
<feature type="binding site" evidence="7">
    <location>
        <position position="42"/>
    </location>
    <ligand>
        <name>NAD(+)</name>
        <dbReference type="ChEBI" id="CHEBI:57540"/>
    </ligand>
</feature>
<dbReference type="InterPro" id="IPR018177">
    <property type="entry name" value="L-lactate_DH_AS"/>
</dbReference>
<feature type="binding site" evidence="7">
    <location>
        <position position="16"/>
    </location>
    <ligand>
        <name>NAD(+)</name>
        <dbReference type="ChEBI" id="CHEBI:57540"/>
    </ligand>
</feature>
<dbReference type="HAMAP" id="MF_00488">
    <property type="entry name" value="Lactate_dehydrog"/>
    <property type="match status" value="1"/>
</dbReference>
<feature type="binding site" evidence="7">
    <location>
        <begin position="123"/>
        <end position="126"/>
    </location>
    <ligand>
        <name>substrate</name>
    </ligand>
</feature>
<comment type="function">
    <text evidence="7">Catalyzes the conversion of lactate to pyruvate.</text>
</comment>
<dbReference type="UniPathway" id="UPA00554">
    <property type="reaction ID" value="UER00611"/>
</dbReference>
<dbReference type="NCBIfam" id="TIGR01771">
    <property type="entry name" value="L-LDH-NAD"/>
    <property type="match status" value="1"/>
</dbReference>
<feature type="active site" description="Proton acceptor" evidence="7 8">
    <location>
        <position position="178"/>
    </location>
</feature>
<dbReference type="InterPro" id="IPR011304">
    <property type="entry name" value="L-lactate_DH"/>
</dbReference>
<feature type="binding site" evidence="7">
    <location>
        <begin position="82"/>
        <end position="83"/>
    </location>
    <ligand>
        <name>NAD(+)</name>
        <dbReference type="ChEBI" id="CHEBI:57540"/>
    </ligand>
</feature>
<evidence type="ECO:0000256" key="8">
    <source>
        <dbReference type="PIRSR" id="PIRSR000102-1"/>
    </source>
</evidence>
<protein>
    <recommendedName>
        <fullName evidence="3 7">L-lactate dehydrogenase</fullName>
        <shortName evidence="7">L-LDH</shortName>
        <ecNumber evidence="3 7">1.1.1.27</ecNumber>
    </recommendedName>
</protein>
<evidence type="ECO:0000256" key="7">
    <source>
        <dbReference type="HAMAP-Rule" id="MF_00488"/>
    </source>
</evidence>
<dbReference type="CDD" id="cd05291">
    <property type="entry name" value="HicDH_like"/>
    <property type="match status" value="1"/>
</dbReference>
<evidence type="ECO:0000256" key="6">
    <source>
        <dbReference type="ARBA" id="ARBA00049258"/>
    </source>
</evidence>
<feature type="binding site" evidence="7">
    <location>
        <position position="91"/>
    </location>
    <ligand>
        <name>substrate</name>
    </ligand>
</feature>
<feature type="binding site" evidence="7">
    <location>
        <begin position="151"/>
        <end position="154"/>
    </location>
    <ligand>
        <name>substrate</name>
    </ligand>
</feature>
<feature type="binding site" evidence="7">
    <location>
        <position position="104"/>
    </location>
    <ligand>
        <name>NAD(+)</name>
        <dbReference type="ChEBI" id="CHEBI:57540"/>
    </ligand>
</feature>
<evidence type="ECO:0000256" key="4">
    <source>
        <dbReference type="ARBA" id="ARBA00023002"/>
    </source>
</evidence>
<keyword evidence="7" id="KW-0963">Cytoplasm</keyword>
<feature type="binding site" evidence="7">
    <location>
        <position position="146"/>
    </location>
    <ligand>
        <name>NAD(+)</name>
        <dbReference type="ChEBI" id="CHEBI:57540"/>
    </ligand>
</feature>
<dbReference type="Gene3D" id="3.90.110.10">
    <property type="entry name" value="Lactate dehydrogenase/glycoside hydrolase, family 4, C-terminal"/>
    <property type="match status" value="1"/>
</dbReference>
<dbReference type="InterPro" id="IPR001236">
    <property type="entry name" value="Lactate/malate_DH_N"/>
</dbReference>
<dbReference type="EMBL" id="QSKW01000010">
    <property type="protein sequence ID" value="RHE98244.1"/>
    <property type="molecule type" value="Genomic_DNA"/>
</dbReference>
<dbReference type="InterPro" id="IPR022383">
    <property type="entry name" value="Lactate/malate_DH_C"/>
</dbReference>
<dbReference type="GO" id="GO:0006089">
    <property type="term" value="P:lactate metabolic process"/>
    <property type="evidence" value="ECO:0007669"/>
    <property type="project" value="TreeGrafter"/>
</dbReference>
<dbReference type="AlphaFoldDB" id="A0A3R6CS72"/>
<dbReference type="InterPro" id="IPR036291">
    <property type="entry name" value="NAD(P)-bd_dom_sf"/>
</dbReference>
<keyword evidence="5 7" id="KW-0520">NAD</keyword>
<comment type="pathway">
    <text evidence="1 7">Fermentation; pyruvate fermentation to lactate; (S)-lactate from pyruvate: step 1/1.</text>
</comment>
<dbReference type="Gene3D" id="3.40.50.720">
    <property type="entry name" value="NAD(P)-binding Rossmann-like Domain"/>
    <property type="match status" value="1"/>
</dbReference>
<evidence type="ECO:0000256" key="1">
    <source>
        <dbReference type="ARBA" id="ARBA00004843"/>
    </source>
</evidence>
<dbReference type="Pfam" id="PF02866">
    <property type="entry name" value="Ldh_1_C"/>
    <property type="match status" value="1"/>
</dbReference>
<proteinExistence type="inferred from homology"/>
<feature type="binding site" evidence="7">
    <location>
        <position position="37"/>
    </location>
    <ligand>
        <name>NAD(+)</name>
        <dbReference type="ChEBI" id="CHEBI:57540"/>
    </ligand>
</feature>
<feature type="binding site" evidence="9">
    <location>
        <begin position="12"/>
        <end position="17"/>
    </location>
    <ligand>
        <name>NAD(+)</name>
        <dbReference type="ChEBI" id="CHEBI:57540"/>
    </ligand>
</feature>
<dbReference type="GO" id="GO:0005737">
    <property type="term" value="C:cytoplasm"/>
    <property type="evidence" value="ECO:0007669"/>
    <property type="project" value="UniProtKB-SubCell"/>
</dbReference>
<evidence type="ECO:0000256" key="5">
    <source>
        <dbReference type="ARBA" id="ARBA00023027"/>
    </source>
</evidence>
<comment type="subunit">
    <text evidence="7">Homotetramer.</text>
</comment>
<sequence>MAIGRSKVVIIGAGNVGTALAHHLVICNTCNNLVLINRNAEKAWAEVTDLNHSVGYYDSNIQISVGTYSDCIDADIVVLAVGVPYTEGMTRLDMLENAATVVASITSAVMDSGFHGIFLVITNPVDAMTYLVKSISGLPDSKVMGTGTALDSARLRYFLADLIGVDARSLEAMCMGEHGDSQMIPWSQVTVGAKRIIDILRDSPERFRYVELDSIRKEIAKIAYQIVKQKGATNYGIAAVAARMIKAIIQDENIVMPLSVMPHGEYGLSDLYLGIPAVLNGSGIRELVEYHLTNQEHQALLASAAVLQEANQKVQQLVKW</sequence>
<dbReference type="InterPro" id="IPR015955">
    <property type="entry name" value="Lactate_DH/Glyco_Ohase_4_C"/>
</dbReference>
<comment type="catalytic activity">
    <reaction evidence="6 7">
        <text>(S)-lactate + NAD(+) = pyruvate + NADH + H(+)</text>
        <dbReference type="Rhea" id="RHEA:23444"/>
        <dbReference type="ChEBI" id="CHEBI:15361"/>
        <dbReference type="ChEBI" id="CHEBI:15378"/>
        <dbReference type="ChEBI" id="CHEBI:16651"/>
        <dbReference type="ChEBI" id="CHEBI:57540"/>
        <dbReference type="ChEBI" id="CHEBI:57945"/>
        <dbReference type="EC" id="1.1.1.27"/>
    </reaction>
</comment>
<feature type="modified residue" description="Phosphotyrosine" evidence="7">
    <location>
        <position position="224"/>
    </location>
</feature>
<dbReference type="PANTHER" id="PTHR43128">
    <property type="entry name" value="L-2-HYDROXYCARBOXYLATE DEHYDROGENASE (NAD(P)(+))"/>
    <property type="match status" value="1"/>
</dbReference>
<keyword evidence="4 7" id="KW-0560">Oxidoreductase</keyword>
<dbReference type="Proteomes" id="UP000286271">
    <property type="component" value="Unassembled WGS sequence"/>
</dbReference>
<feature type="binding site" evidence="7">
    <location>
        <position position="233"/>
    </location>
    <ligand>
        <name>substrate</name>
    </ligand>
</feature>
<dbReference type="GO" id="GO:0004459">
    <property type="term" value="F:L-lactate dehydrogenase (NAD+) activity"/>
    <property type="evidence" value="ECO:0007669"/>
    <property type="project" value="UniProtKB-UniRule"/>
</dbReference>
<dbReference type="EC" id="1.1.1.27" evidence="3 7"/>
<comment type="subcellular location">
    <subcellularLocation>
        <location evidence="7">Cytoplasm</location>
    </subcellularLocation>
</comment>
<feature type="binding site" evidence="7 9">
    <location>
        <begin position="121"/>
        <end position="123"/>
    </location>
    <ligand>
        <name>NAD(+)</name>
        <dbReference type="ChEBI" id="CHEBI:57540"/>
    </ligand>
</feature>
<evidence type="ECO:0000259" key="11">
    <source>
        <dbReference type="Pfam" id="PF02866"/>
    </source>
</evidence>
<feature type="domain" description="Lactate/malate dehydrogenase C-terminal" evidence="11">
    <location>
        <begin position="148"/>
        <end position="316"/>
    </location>
</feature>
<comment type="caution">
    <text evidence="12">The sequence shown here is derived from an EMBL/GenBank/DDBJ whole genome shotgun (WGS) entry which is preliminary data.</text>
</comment>
<evidence type="ECO:0000256" key="3">
    <source>
        <dbReference type="ARBA" id="ARBA00012967"/>
    </source>
</evidence>
<dbReference type="GO" id="GO:0006096">
    <property type="term" value="P:glycolytic process"/>
    <property type="evidence" value="ECO:0007669"/>
    <property type="project" value="UniProtKB-UniRule"/>
</dbReference>
<feature type="domain" description="Lactate/malate dehydrogenase N-terminal" evidence="10">
    <location>
        <begin position="7"/>
        <end position="145"/>
    </location>
</feature>
<reference evidence="12 13" key="1">
    <citation type="submission" date="2018-08" db="EMBL/GenBank/DDBJ databases">
        <title>A genome reference for cultivated species of the human gut microbiota.</title>
        <authorList>
            <person name="Zou Y."/>
            <person name="Xue W."/>
            <person name="Luo G."/>
        </authorList>
    </citation>
    <scope>NUCLEOTIDE SEQUENCE [LARGE SCALE GENOMIC DNA]</scope>
    <source>
        <strain evidence="12 13">AM27-11</strain>
    </source>
</reference>
<evidence type="ECO:0000313" key="12">
    <source>
        <dbReference type="EMBL" id="RHE98244.1"/>
    </source>
</evidence>
<dbReference type="PIRSF" id="PIRSF000102">
    <property type="entry name" value="Lac_mal_DH"/>
    <property type="match status" value="1"/>
</dbReference>
<dbReference type="RefSeq" id="WP_118586303.1">
    <property type="nucleotide sequence ID" value="NZ_QRVS01000015.1"/>
</dbReference>
<organism evidence="12 13">
    <name type="scientific">Roseburia inulinivorans</name>
    <dbReference type="NCBI Taxonomy" id="360807"/>
    <lineage>
        <taxon>Bacteria</taxon>
        <taxon>Bacillati</taxon>
        <taxon>Bacillota</taxon>
        <taxon>Clostridia</taxon>
        <taxon>Lachnospirales</taxon>
        <taxon>Lachnospiraceae</taxon>
        <taxon>Roseburia</taxon>
    </lineage>
</organism>
<comment type="similarity">
    <text evidence="2 7">Belongs to the LDH/MDH superfamily. LDH family.</text>
</comment>
<evidence type="ECO:0000256" key="9">
    <source>
        <dbReference type="PIRSR" id="PIRSR000102-3"/>
    </source>
</evidence>
<name>A0A3R6CS72_9FIRM</name>
<evidence type="ECO:0000259" key="10">
    <source>
        <dbReference type="Pfam" id="PF00056"/>
    </source>
</evidence>
<keyword evidence="7" id="KW-0597">Phosphoprotein</keyword>